<name>A0A0F9L9I7_9ZZZZ</name>
<gene>
    <name evidence="1" type="ORF">LCGC14_1227170</name>
</gene>
<reference evidence="1" key="1">
    <citation type="journal article" date="2015" name="Nature">
        <title>Complex archaea that bridge the gap between prokaryotes and eukaryotes.</title>
        <authorList>
            <person name="Spang A."/>
            <person name="Saw J.H."/>
            <person name="Jorgensen S.L."/>
            <person name="Zaremba-Niedzwiedzka K."/>
            <person name="Martijn J."/>
            <person name="Lind A.E."/>
            <person name="van Eijk R."/>
            <person name="Schleper C."/>
            <person name="Guy L."/>
            <person name="Ettema T.J."/>
        </authorList>
    </citation>
    <scope>NUCLEOTIDE SEQUENCE</scope>
</reference>
<evidence type="ECO:0000313" key="1">
    <source>
        <dbReference type="EMBL" id="KKM91579.1"/>
    </source>
</evidence>
<dbReference type="EMBL" id="LAZR01006514">
    <property type="protein sequence ID" value="KKM91579.1"/>
    <property type="molecule type" value="Genomic_DNA"/>
</dbReference>
<accession>A0A0F9L9I7</accession>
<proteinExistence type="predicted"/>
<dbReference type="AlphaFoldDB" id="A0A0F9L9I7"/>
<comment type="caution">
    <text evidence="1">The sequence shown here is derived from an EMBL/GenBank/DDBJ whole genome shotgun (WGS) entry which is preliminary data.</text>
</comment>
<organism evidence="1">
    <name type="scientific">marine sediment metagenome</name>
    <dbReference type="NCBI Taxonomy" id="412755"/>
    <lineage>
        <taxon>unclassified sequences</taxon>
        <taxon>metagenomes</taxon>
        <taxon>ecological metagenomes</taxon>
    </lineage>
</organism>
<protein>
    <submittedName>
        <fullName evidence="1">Uncharacterized protein</fullName>
    </submittedName>
</protein>
<sequence length="69" mass="7354">MTLTARLLSFPNGSGIVAVGFLEGHKTVVLISVNETPWSALQGVFVQAKWIADAIATPKYAPLTTINLN</sequence>